<name>A0A0D0AP07_9AGAM</name>
<dbReference type="InParanoid" id="A0A0D0AP07"/>
<organism evidence="2 3">
    <name type="scientific">Suillus luteus UH-Slu-Lm8-n1</name>
    <dbReference type="NCBI Taxonomy" id="930992"/>
    <lineage>
        <taxon>Eukaryota</taxon>
        <taxon>Fungi</taxon>
        <taxon>Dikarya</taxon>
        <taxon>Basidiomycota</taxon>
        <taxon>Agaricomycotina</taxon>
        <taxon>Agaricomycetes</taxon>
        <taxon>Agaricomycetidae</taxon>
        <taxon>Boletales</taxon>
        <taxon>Suillineae</taxon>
        <taxon>Suillaceae</taxon>
        <taxon>Suillus</taxon>
    </lineage>
</organism>
<proteinExistence type="predicted"/>
<evidence type="ECO:0000313" key="2">
    <source>
        <dbReference type="EMBL" id="KIK36077.1"/>
    </source>
</evidence>
<feature type="compositionally biased region" description="Basic residues" evidence="1">
    <location>
        <begin position="29"/>
        <end position="40"/>
    </location>
</feature>
<feature type="compositionally biased region" description="Pro residues" evidence="1">
    <location>
        <begin position="84"/>
        <end position="93"/>
    </location>
</feature>
<gene>
    <name evidence="2" type="ORF">CY34DRAFT_544434</name>
</gene>
<feature type="region of interest" description="Disordered" evidence="1">
    <location>
        <begin position="75"/>
        <end position="102"/>
    </location>
</feature>
<dbReference type="EMBL" id="KN835563">
    <property type="protein sequence ID" value="KIK36077.1"/>
    <property type="molecule type" value="Genomic_DNA"/>
</dbReference>
<dbReference type="Proteomes" id="UP000054485">
    <property type="component" value="Unassembled WGS sequence"/>
</dbReference>
<sequence length="219" mass="23374">MNAAVVIDRPPPLPSPSFPSPGSPSGSPRNKRSCSPKGHIHSASFSGREKSYGFENGVGFRGCEAGKWDFNYDGQAHERLHSPPSSPSSPSSPGPAASSSAYATTHTYAQKQVLLPPPSHPHRRLVQACSSPSLKQLSSYRSSHTLTSVLDSKAATLTPRRQLVKLRNPSLGSCAGGHAPLVLRFNAGESMLAFHTINGGEVLLKLLFCFSCHEARCFV</sequence>
<dbReference type="HOGENOM" id="CLU_1262260_0_0_1"/>
<protein>
    <submittedName>
        <fullName evidence="2">Uncharacterized protein</fullName>
    </submittedName>
</protein>
<accession>A0A0D0AP07</accession>
<feature type="compositionally biased region" description="Pro residues" evidence="1">
    <location>
        <begin position="9"/>
        <end position="22"/>
    </location>
</feature>
<dbReference type="AlphaFoldDB" id="A0A0D0AP07"/>
<reference evidence="3" key="2">
    <citation type="submission" date="2015-01" db="EMBL/GenBank/DDBJ databases">
        <title>Evolutionary Origins and Diversification of the Mycorrhizal Mutualists.</title>
        <authorList>
            <consortium name="DOE Joint Genome Institute"/>
            <consortium name="Mycorrhizal Genomics Consortium"/>
            <person name="Kohler A."/>
            <person name="Kuo A."/>
            <person name="Nagy L.G."/>
            <person name="Floudas D."/>
            <person name="Copeland A."/>
            <person name="Barry K.W."/>
            <person name="Cichocki N."/>
            <person name="Veneault-Fourrey C."/>
            <person name="LaButti K."/>
            <person name="Lindquist E.A."/>
            <person name="Lipzen A."/>
            <person name="Lundell T."/>
            <person name="Morin E."/>
            <person name="Murat C."/>
            <person name="Riley R."/>
            <person name="Ohm R."/>
            <person name="Sun H."/>
            <person name="Tunlid A."/>
            <person name="Henrissat B."/>
            <person name="Grigoriev I.V."/>
            <person name="Hibbett D.S."/>
            <person name="Martin F."/>
        </authorList>
    </citation>
    <scope>NUCLEOTIDE SEQUENCE [LARGE SCALE GENOMIC DNA]</scope>
    <source>
        <strain evidence="3">UH-Slu-Lm8-n1</strain>
    </source>
</reference>
<evidence type="ECO:0000256" key="1">
    <source>
        <dbReference type="SAM" id="MobiDB-lite"/>
    </source>
</evidence>
<feature type="region of interest" description="Disordered" evidence="1">
    <location>
        <begin position="1"/>
        <end position="51"/>
    </location>
</feature>
<reference evidence="2 3" key="1">
    <citation type="submission" date="2014-04" db="EMBL/GenBank/DDBJ databases">
        <authorList>
            <consortium name="DOE Joint Genome Institute"/>
            <person name="Kuo A."/>
            <person name="Ruytinx J."/>
            <person name="Rineau F."/>
            <person name="Colpaert J."/>
            <person name="Kohler A."/>
            <person name="Nagy L.G."/>
            <person name="Floudas D."/>
            <person name="Copeland A."/>
            <person name="Barry K.W."/>
            <person name="Cichocki N."/>
            <person name="Veneault-Fourrey C."/>
            <person name="LaButti K."/>
            <person name="Lindquist E.A."/>
            <person name="Lipzen A."/>
            <person name="Lundell T."/>
            <person name="Morin E."/>
            <person name="Murat C."/>
            <person name="Sun H."/>
            <person name="Tunlid A."/>
            <person name="Henrissat B."/>
            <person name="Grigoriev I.V."/>
            <person name="Hibbett D.S."/>
            <person name="Martin F."/>
            <person name="Nordberg H.P."/>
            <person name="Cantor M.N."/>
            <person name="Hua S.X."/>
        </authorList>
    </citation>
    <scope>NUCLEOTIDE SEQUENCE [LARGE SCALE GENOMIC DNA]</scope>
    <source>
        <strain evidence="2 3">UH-Slu-Lm8-n1</strain>
    </source>
</reference>
<evidence type="ECO:0000313" key="3">
    <source>
        <dbReference type="Proteomes" id="UP000054485"/>
    </source>
</evidence>
<keyword evidence="3" id="KW-1185">Reference proteome</keyword>